<dbReference type="RefSeq" id="WP_050059934.1">
    <property type="nucleotide sequence ID" value="NZ_JACHEK010000012.1"/>
</dbReference>
<dbReference type="InterPro" id="IPR002035">
    <property type="entry name" value="VWF_A"/>
</dbReference>
<evidence type="ECO:0000313" key="5">
    <source>
        <dbReference type="Proteomes" id="UP000538666"/>
    </source>
</evidence>
<dbReference type="AlphaFoldDB" id="A0A841K160"/>
<reference evidence="4 5" key="1">
    <citation type="submission" date="2020-08" db="EMBL/GenBank/DDBJ databases">
        <title>Genomic Encyclopedia of Type Strains, Phase IV (KMG-IV): sequencing the most valuable type-strain genomes for metagenomic binning, comparative biology and taxonomic classification.</title>
        <authorList>
            <person name="Goeker M."/>
        </authorList>
    </citation>
    <scope>NUCLEOTIDE SEQUENCE [LARGE SCALE GENOMIC DNA]</scope>
    <source>
        <strain evidence="4 5">DSM 103733</strain>
    </source>
</reference>
<keyword evidence="2" id="KW-0732">Signal</keyword>
<dbReference type="Gene3D" id="3.40.50.410">
    <property type="entry name" value="von Willebrand factor, type A domain"/>
    <property type="match status" value="1"/>
</dbReference>
<evidence type="ECO:0000256" key="1">
    <source>
        <dbReference type="SAM" id="MobiDB-lite"/>
    </source>
</evidence>
<feature type="region of interest" description="Disordered" evidence="1">
    <location>
        <begin position="31"/>
        <end position="55"/>
    </location>
</feature>
<dbReference type="PROSITE" id="PS50234">
    <property type="entry name" value="VWFA"/>
    <property type="match status" value="1"/>
</dbReference>
<feature type="chain" id="PRO_5032307702" evidence="2">
    <location>
        <begin position="32"/>
        <end position="360"/>
    </location>
</feature>
<dbReference type="OrthoDB" id="108353at2"/>
<name>A0A841K160_9BACT</name>
<dbReference type="InterPro" id="IPR036465">
    <property type="entry name" value="vWFA_dom_sf"/>
</dbReference>
<dbReference type="SMART" id="SM00327">
    <property type="entry name" value="VWA"/>
    <property type="match status" value="1"/>
</dbReference>
<organism evidence="4 5">
    <name type="scientific">Silvibacterium bohemicum</name>
    <dbReference type="NCBI Taxonomy" id="1577686"/>
    <lineage>
        <taxon>Bacteria</taxon>
        <taxon>Pseudomonadati</taxon>
        <taxon>Acidobacteriota</taxon>
        <taxon>Terriglobia</taxon>
        <taxon>Terriglobales</taxon>
        <taxon>Acidobacteriaceae</taxon>
        <taxon>Silvibacterium</taxon>
    </lineage>
</organism>
<dbReference type="SUPFAM" id="SSF53300">
    <property type="entry name" value="vWA-like"/>
    <property type="match status" value="1"/>
</dbReference>
<evidence type="ECO:0000256" key="2">
    <source>
        <dbReference type="SAM" id="SignalP"/>
    </source>
</evidence>
<sequence>MSLSFRDRPLRLPLVALLSLPLGLGALSARAQTTPSADAPPPASSFPDQPDESKAETTLKVNVNLVSLYFTVRDKHNGLIPTLAKSDCNIVEDKQQQTIKNFSAETDLPLTLGIMVDTSGSQQRVLPLEQQAADNFLRSLMRKKDEAFVVSFDVGVNLEQDFTNNVSELQRAIDKTDINVGAGGGGVPGIGQGPVPTHGAPKGTLLYDAVSQVSNDKIRSETGRKALILLTDGEDEGSETKPNQAIEAAQKANAIIYVILIADRPFYGNGGFNLGYSGDSQMQKLTQETGGRVINVGNNGKKLEDAFAQIEEELRTQYLASYTPTNNKLDGSYRKLDISCKGDGLKVQSRKGYYAVGDIE</sequence>
<evidence type="ECO:0000259" key="3">
    <source>
        <dbReference type="PROSITE" id="PS50234"/>
    </source>
</evidence>
<feature type="domain" description="VWFA" evidence="3">
    <location>
        <begin position="111"/>
        <end position="310"/>
    </location>
</feature>
<dbReference type="InterPro" id="IPR017802">
    <property type="entry name" value="VWFA-rel_acidobac-type"/>
</dbReference>
<protein>
    <submittedName>
        <fullName evidence="4">VWFA-related protein</fullName>
    </submittedName>
</protein>
<feature type="signal peptide" evidence="2">
    <location>
        <begin position="1"/>
        <end position="31"/>
    </location>
</feature>
<comment type="caution">
    <text evidence="4">The sequence shown here is derived from an EMBL/GenBank/DDBJ whole genome shotgun (WGS) entry which is preliminary data.</text>
</comment>
<dbReference type="EMBL" id="JACHEK010000012">
    <property type="protein sequence ID" value="MBB6147130.1"/>
    <property type="molecule type" value="Genomic_DNA"/>
</dbReference>
<accession>A0A841K160</accession>
<keyword evidence="5" id="KW-1185">Reference proteome</keyword>
<dbReference type="NCBIfam" id="TIGR03436">
    <property type="entry name" value="acidobact_VWFA"/>
    <property type="match status" value="1"/>
</dbReference>
<gene>
    <name evidence="4" type="ORF">HNQ77_005115</name>
</gene>
<dbReference type="Proteomes" id="UP000538666">
    <property type="component" value="Unassembled WGS sequence"/>
</dbReference>
<proteinExistence type="predicted"/>
<evidence type="ECO:0000313" key="4">
    <source>
        <dbReference type="EMBL" id="MBB6147130.1"/>
    </source>
</evidence>
<dbReference type="CDD" id="cd00198">
    <property type="entry name" value="vWFA"/>
    <property type="match status" value="1"/>
</dbReference>